<keyword evidence="3" id="KW-1185">Reference proteome</keyword>
<organism evidence="2 3">
    <name type="scientific">Salicibibacter cibarius</name>
    <dbReference type="NCBI Taxonomy" id="2743000"/>
    <lineage>
        <taxon>Bacteria</taxon>
        <taxon>Bacillati</taxon>
        <taxon>Bacillota</taxon>
        <taxon>Bacilli</taxon>
        <taxon>Bacillales</taxon>
        <taxon>Bacillaceae</taxon>
        <taxon>Salicibibacter</taxon>
    </lineage>
</organism>
<evidence type="ECO:0000313" key="2">
    <source>
        <dbReference type="EMBL" id="QQK75124.1"/>
    </source>
</evidence>
<dbReference type="EMBL" id="CP054705">
    <property type="protein sequence ID" value="QQK75124.1"/>
    <property type="molecule type" value="Genomic_DNA"/>
</dbReference>
<gene>
    <name evidence="1" type="ORF">HUG15_05230</name>
    <name evidence="2" type="ORF">HUG15_05565</name>
</gene>
<accession>A0A7T7CAV8</accession>
<sequence length="114" mass="13323">MNIEKPVLTREQAERLEERLAGREEVFEYDDLVIAHALDSWLYPKNACFNDLSIKDFATAVYYGYEVEQTPEEAAKQYFDCLNPRQRFSARNILDILDIKIEGINKEDPKCNES</sequence>
<dbReference type="EMBL" id="CP054705">
    <property type="protein sequence ID" value="QQK75062.1"/>
    <property type="molecule type" value="Genomic_DNA"/>
</dbReference>
<evidence type="ECO:0000313" key="3">
    <source>
        <dbReference type="Proteomes" id="UP000595823"/>
    </source>
</evidence>
<protein>
    <submittedName>
        <fullName evidence="2">Uncharacterized protein</fullName>
    </submittedName>
</protein>
<proteinExistence type="predicted"/>
<dbReference type="RefSeq" id="WP_200127627.1">
    <property type="nucleotide sequence ID" value="NZ_CP054705.1"/>
</dbReference>
<dbReference type="KEGG" id="scia:HUG15_05230"/>
<dbReference type="Proteomes" id="UP000595823">
    <property type="component" value="Chromosome"/>
</dbReference>
<name>A0A7T7CAV8_9BACI</name>
<reference evidence="2 3" key="1">
    <citation type="submission" date="2020-06" db="EMBL/GenBank/DDBJ databases">
        <title>Genomic analysis of Salicibibacter sp. NKC5-3.</title>
        <authorList>
            <person name="Oh Y.J."/>
        </authorList>
    </citation>
    <scope>NUCLEOTIDE SEQUENCE [LARGE SCALE GENOMIC DNA]</scope>
    <source>
        <strain evidence="2 3">NKC5-3</strain>
    </source>
</reference>
<dbReference type="KEGG" id="scia:HUG15_05565"/>
<dbReference type="AlphaFoldDB" id="A0A7T7CAV8"/>
<evidence type="ECO:0000313" key="1">
    <source>
        <dbReference type="EMBL" id="QQK75062.1"/>
    </source>
</evidence>